<dbReference type="Gene3D" id="3.40.50.300">
    <property type="entry name" value="P-loop containing nucleotide triphosphate hydrolases"/>
    <property type="match status" value="1"/>
</dbReference>
<gene>
    <name evidence="1" type="ORF">K8W16_03435</name>
</gene>
<dbReference type="EMBL" id="DYZA01000065">
    <property type="protein sequence ID" value="HJD96683.1"/>
    <property type="molecule type" value="Genomic_DNA"/>
</dbReference>
<comment type="caution">
    <text evidence="1">The sequence shown here is derived from an EMBL/GenBank/DDBJ whole genome shotgun (WGS) entry which is preliminary data.</text>
</comment>
<evidence type="ECO:0000313" key="1">
    <source>
        <dbReference type="EMBL" id="HJD96683.1"/>
    </source>
</evidence>
<dbReference type="InterPro" id="IPR027417">
    <property type="entry name" value="P-loop_NTPase"/>
</dbReference>
<dbReference type="RefSeq" id="WP_304121176.1">
    <property type="nucleotide sequence ID" value="NZ_DYZA01000065.1"/>
</dbReference>
<dbReference type="AlphaFoldDB" id="A0A921AV30"/>
<dbReference type="InterPro" id="IPR008792">
    <property type="entry name" value="PQQD"/>
</dbReference>
<dbReference type="Proteomes" id="UP000698963">
    <property type="component" value="Unassembled WGS sequence"/>
</dbReference>
<reference evidence="1" key="1">
    <citation type="journal article" date="2021" name="PeerJ">
        <title>Extensive microbial diversity within the chicken gut microbiome revealed by metagenomics and culture.</title>
        <authorList>
            <person name="Gilroy R."/>
            <person name="Ravi A."/>
            <person name="Getino M."/>
            <person name="Pursley I."/>
            <person name="Horton D.L."/>
            <person name="Alikhan N.F."/>
            <person name="Baker D."/>
            <person name="Gharbi K."/>
            <person name="Hall N."/>
            <person name="Watson M."/>
            <person name="Adriaenssens E.M."/>
            <person name="Foster-Nyarko E."/>
            <person name="Jarju S."/>
            <person name="Secka A."/>
            <person name="Antonio M."/>
            <person name="Oren A."/>
            <person name="Chaudhuri R.R."/>
            <person name="La Ragione R."/>
            <person name="Hildebrand F."/>
            <person name="Pallen M.J."/>
        </authorList>
    </citation>
    <scope>NUCLEOTIDE SEQUENCE</scope>
    <source>
        <strain evidence="1">ChiGjej2B2-19336</strain>
    </source>
</reference>
<dbReference type="InterPro" id="IPR041881">
    <property type="entry name" value="PqqD_sf"/>
</dbReference>
<proteinExistence type="predicted"/>
<organism evidence="1 2">
    <name type="scientific">Mailhella massiliensis</name>
    <dbReference type="NCBI Taxonomy" id="1903261"/>
    <lineage>
        <taxon>Bacteria</taxon>
        <taxon>Pseudomonadati</taxon>
        <taxon>Thermodesulfobacteriota</taxon>
        <taxon>Desulfovibrionia</taxon>
        <taxon>Desulfovibrionales</taxon>
        <taxon>Desulfovibrionaceae</taxon>
        <taxon>Mailhella</taxon>
    </lineage>
</organism>
<evidence type="ECO:0000313" key="2">
    <source>
        <dbReference type="Proteomes" id="UP000698963"/>
    </source>
</evidence>
<dbReference type="Gene3D" id="1.10.10.1150">
    <property type="entry name" value="Coenzyme PQQ synthesis protein D (PqqD)"/>
    <property type="match status" value="1"/>
</dbReference>
<sequence length="401" mass="43925">MTDVLFAGIRQPVRFLHCPMLLQQVRRFFHAWPHEVLSRPAGEPLIQVRAFGREAGSYDIRAPWIADSLREPATASALCSLAIELVAAFCEEHPQITCLHAAAVRLGNNTALLLGNNRAGKSTLVTGLMAHGQTCLGDDLVGVTEKGELLSFGIPPRLRLPLPPSGTLTEFVMKNKGIRDDLYQYVRAGHVLCAPFGQLSPLTHIIMLQRMSTGNAQLMRIGQSSGLIQLLPHYVMRKGSAETVLRQASRLTKETPVLLFRYADLDEAAAFLQSDLEISSAASQQSPGMQDFLPDFSLTAGRAGEGPLSPICYIQAPGARLRMEHGSAFLIDGASSTVYGLNSLGESIWSMLKQPLSEAEAAFLLREAFQEVDKGRIESDIIQLFSLLKERKLIVEHRTEG</sequence>
<dbReference type="Pfam" id="PF05402">
    <property type="entry name" value="PqqD"/>
    <property type="match status" value="1"/>
</dbReference>
<protein>
    <submittedName>
        <fullName evidence="1">PqqD family peptide modification chaperone</fullName>
    </submittedName>
</protein>
<accession>A0A921AV30</accession>
<reference evidence="1" key="2">
    <citation type="submission" date="2021-09" db="EMBL/GenBank/DDBJ databases">
        <authorList>
            <person name="Gilroy R."/>
        </authorList>
    </citation>
    <scope>NUCLEOTIDE SEQUENCE</scope>
    <source>
        <strain evidence="1">ChiGjej2B2-19336</strain>
    </source>
</reference>
<dbReference type="SUPFAM" id="SSF53795">
    <property type="entry name" value="PEP carboxykinase-like"/>
    <property type="match status" value="1"/>
</dbReference>
<name>A0A921AV30_9BACT</name>